<dbReference type="GO" id="GO:0005737">
    <property type="term" value="C:cytoplasm"/>
    <property type="evidence" value="ECO:0007669"/>
    <property type="project" value="TreeGrafter"/>
</dbReference>
<dbReference type="InterPro" id="IPR013107">
    <property type="entry name" value="Acyl-CoA_DH_C"/>
</dbReference>
<dbReference type="Gene3D" id="1.20.140.10">
    <property type="entry name" value="Butyryl-CoA Dehydrogenase, subunit A, domain 3"/>
    <property type="match status" value="1"/>
</dbReference>
<evidence type="ECO:0000256" key="2">
    <source>
        <dbReference type="ARBA" id="ARBA00022827"/>
    </source>
</evidence>
<dbReference type="PANTHER" id="PTHR48083:SF19">
    <property type="entry name" value="FLAVIN-DEPENDENT MONOOXYGENASE, OXYGENASE SUBUNIT HSAA"/>
    <property type="match status" value="1"/>
</dbReference>
<accession>A0A0E4GYP0</accession>
<dbReference type="Gene3D" id="2.40.110.10">
    <property type="entry name" value="Butyryl-CoA Dehydrogenase, subunit A, domain 2"/>
    <property type="match status" value="1"/>
</dbReference>
<keyword evidence="1" id="KW-0285">Flavoprotein</keyword>
<dbReference type="EMBL" id="CTEE01000001">
    <property type="protein sequence ID" value="CQD16520.1"/>
    <property type="molecule type" value="Genomic_DNA"/>
</dbReference>
<evidence type="ECO:0000256" key="3">
    <source>
        <dbReference type="ARBA" id="ARBA00023002"/>
    </source>
</evidence>
<dbReference type="InterPro" id="IPR036250">
    <property type="entry name" value="AcylCo_DH-like_C"/>
</dbReference>
<dbReference type="PIRSF" id="PIRSF016578">
    <property type="entry name" value="HsaA"/>
    <property type="match status" value="1"/>
</dbReference>
<dbReference type="SUPFAM" id="SSF47203">
    <property type="entry name" value="Acyl-CoA dehydrogenase C-terminal domain-like"/>
    <property type="match status" value="1"/>
</dbReference>
<dbReference type="GO" id="GO:0016712">
    <property type="term" value="F:oxidoreductase activity, acting on paired donors, with incorporation or reduction of molecular oxygen, reduced flavin or flavoprotein as one donor, and incorporation of one atom of oxygen"/>
    <property type="evidence" value="ECO:0007669"/>
    <property type="project" value="TreeGrafter"/>
</dbReference>
<proteinExistence type="predicted"/>
<keyword evidence="2" id="KW-0274">FAD</keyword>
<dbReference type="STRING" id="141349.BN1232_03575"/>
<dbReference type="GO" id="GO:0050660">
    <property type="term" value="F:flavin adenine dinucleotide binding"/>
    <property type="evidence" value="ECO:0007669"/>
    <property type="project" value="InterPro"/>
</dbReference>
<name>A0A0E4GYP0_MYCLN</name>
<gene>
    <name evidence="5" type="ORF">BN1232_03575</name>
</gene>
<dbReference type="GO" id="GO:0003995">
    <property type="term" value="F:acyl-CoA dehydrogenase activity"/>
    <property type="evidence" value="ECO:0007669"/>
    <property type="project" value="TreeGrafter"/>
</dbReference>
<organism evidence="5 6">
    <name type="scientific">Mycobacterium lentiflavum</name>
    <dbReference type="NCBI Taxonomy" id="141349"/>
    <lineage>
        <taxon>Bacteria</taxon>
        <taxon>Bacillati</taxon>
        <taxon>Actinomycetota</taxon>
        <taxon>Actinomycetes</taxon>
        <taxon>Mycobacteriales</taxon>
        <taxon>Mycobacteriaceae</taxon>
        <taxon>Mycobacterium</taxon>
        <taxon>Mycobacterium simiae complex</taxon>
    </lineage>
</organism>
<dbReference type="SUPFAM" id="SSF56645">
    <property type="entry name" value="Acyl-CoA dehydrogenase NM domain-like"/>
    <property type="match status" value="1"/>
</dbReference>
<dbReference type="Gene3D" id="1.10.540.10">
    <property type="entry name" value="Acyl-CoA dehydrogenase/oxidase, N-terminal domain"/>
    <property type="match status" value="1"/>
</dbReference>
<dbReference type="GO" id="GO:0033539">
    <property type="term" value="P:fatty acid beta-oxidation using acyl-CoA dehydrogenase"/>
    <property type="evidence" value="ECO:0007669"/>
    <property type="project" value="TreeGrafter"/>
</dbReference>
<dbReference type="InterPro" id="IPR046373">
    <property type="entry name" value="Acyl-CoA_Oxase/DH_mid-dom_sf"/>
</dbReference>
<dbReference type="Pfam" id="PF08028">
    <property type="entry name" value="Acyl-CoA_dh_2"/>
    <property type="match status" value="1"/>
</dbReference>
<protein>
    <submittedName>
        <fullName evidence="5">Acyl-CoA dehydrogenase domain-containing protein</fullName>
    </submittedName>
</protein>
<sequence length="389" mass="41474">MSAVESRSLHGITDGFVARLAQRAEEAEQLRRLPTATVSEFRQTDLFRLLLPARFGGIQASFPEVLEPIRLMAHGCASSAWTLGFYALHNWMLSLFDPRLQEEVFASGPVLAPAPLAPTGRGHPTEGGVRLTGRWSWATGAMDADWVIVGALVESDDGILPALAVLPADQVEVDDVWHTAGMRATGSHDLIATDVFVPEHRIANVADIYGGTAPGADVHGVATYRWPLVPALALVASMPVLGTAERVTELFAERLSGRVLAYSGVAQKDQPAAQIRLGDATVRLRALRALVAETAATIDALVVSGERVHRSERANARLAAAYTVHECRAIIADLLEAAGASAHFLSSPLQRAKRDVDIAAGHVVFDYDVSRELAGALAIGAKISPIAMV</sequence>
<dbReference type="OrthoDB" id="3404950at2"/>
<dbReference type="Proteomes" id="UP000199251">
    <property type="component" value="Unassembled WGS sequence"/>
</dbReference>
<reference evidence="5 6" key="1">
    <citation type="submission" date="2015-03" db="EMBL/GenBank/DDBJ databases">
        <authorList>
            <person name="Urmite Genomes"/>
        </authorList>
    </citation>
    <scope>NUCLEOTIDE SEQUENCE [LARGE SCALE GENOMIC DNA]</scope>
    <source>
        <strain evidence="5 6">CSUR P1491</strain>
    </source>
</reference>
<dbReference type="PANTHER" id="PTHR48083">
    <property type="entry name" value="MEDIUM-CHAIN SPECIFIC ACYL-COA DEHYDROGENASE, MITOCHONDRIAL-RELATED"/>
    <property type="match status" value="1"/>
</dbReference>
<evidence type="ECO:0000259" key="4">
    <source>
        <dbReference type="Pfam" id="PF08028"/>
    </source>
</evidence>
<feature type="domain" description="Acyl-CoA dehydrogenase C-terminal" evidence="4">
    <location>
        <begin position="234"/>
        <end position="366"/>
    </location>
</feature>
<evidence type="ECO:0000313" key="6">
    <source>
        <dbReference type="Proteomes" id="UP000199251"/>
    </source>
</evidence>
<keyword evidence="3" id="KW-0560">Oxidoreductase</keyword>
<evidence type="ECO:0000256" key="1">
    <source>
        <dbReference type="ARBA" id="ARBA00022630"/>
    </source>
</evidence>
<dbReference type="InterPro" id="IPR037069">
    <property type="entry name" value="AcylCoA_DH/ox_N_sf"/>
</dbReference>
<dbReference type="RefSeq" id="WP_090603580.1">
    <property type="nucleotide sequence ID" value="NZ_CTEE01000001.1"/>
</dbReference>
<dbReference type="InterPro" id="IPR009100">
    <property type="entry name" value="AcylCoA_DH/oxidase_NM_dom_sf"/>
</dbReference>
<evidence type="ECO:0000313" key="5">
    <source>
        <dbReference type="EMBL" id="CQD16520.1"/>
    </source>
</evidence>
<dbReference type="InterPro" id="IPR050741">
    <property type="entry name" value="Acyl-CoA_dehydrogenase"/>
</dbReference>
<dbReference type="AlphaFoldDB" id="A0A0E4GYP0"/>